<dbReference type="PRINTS" id="PR00413">
    <property type="entry name" value="HADHALOGNASE"/>
</dbReference>
<dbReference type="InterPro" id="IPR036412">
    <property type="entry name" value="HAD-like_sf"/>
</dbReference>
<dbReference type="RefSeq" id="WP_277532431.1">
    <property type="nucleotide sequence ID" value="NZ_JAPDIA010000003.1"/>
</dbReference>
<dbReference type="NCBIfam" id="TIGR01509">
    <property type="entry name" value="HAD-SF-IA-v3"/>
    <property type="match status" value="1"/>
</dbReference>
<dbReference type="GO" id="GO:0016787">
    <property type="term" value="F:hydrolase activity"/>
    <property type="evidence" value="ECO:0007669"/>
    <property type="project" value="UniProtKB-KW"/>
</dbReference>
<protein>
    <submittedName>
        <fullName evidence="1">HAD family hydrolase</fullName>
    </submittedName>
</protein>
<evidence type="ECO:0000313" key="1">
    <source>
        <dbReference type="EMBL" id="MDG0810548.1"/>
    </source>
</evidence>
<dbReference type="Proteomes" id="UP001153404">
    <property type="component" value="Unassembled WGS sequence"/>
</dbReference>
<accession>A0A9X4KU38</accession>
<dbReference type="AlphaFoldDB" id="A0A9X4KU38"/>
<evidence type="ECO:0000313" key="2">
    <source>
        <dbReference type="Proteomes" id="UP001153404"/>
    </source>
</evidence>
<dbReference type="InterPro" id="IPR023214">
    <property type="entry name" value="HAD_sf"/>
</dbReference>
<keyword evidence="2" id="KW-1185">Reference proteome</keyword>
<dbReference type="PANTHER" id="PTHR18901:SF38">
    <property type="entry name" value="PSEUDOURIDINE-5'-PHOSPHATASE"/>
    <property type="match status" value="1"/>
</dbReference>
<keyword evidence="1" id="KW-0378">Hydrolase</keyword>
<proteinExistence type="predicted"/>
<dbReference type="InterPro" id="IPR041492">
    <property type="entry name" value="HAD_2"/>
</dbReference>
<dbReference type="InterPro" id="IPR023198">
    <property type="entry name" value="PGP-like_dom2"/>
</dbReference>
<dbReference type="InterPro" id="IPR006439">
    <property type="entry name" value="HAD-SF_hydro_IA"/>
</dbReference>
<dbReference type="SUPFAM" id="SSF56784">
    <property type="entry name" value="HAD-like"/>
    <property type="match status" value="1"/>
</dbReference>
<dbReference type="Pfam" id="PF13419">
    <property type="entry name" value="HAD_2"/>
    <property type="match status" value="1"/>
</dbReference>
<dbReference type="SFLD" id="SFLDG01129">
    <property type="entry name" value="C1.5:_HAD__Beta-PGM__Phosphata"/>
    <property type="match status" value="1"/>
</dbReference>
<name>A0A9X4KU38_9BACL</name>
<gene>
    <name evidence="1" type="ORF">OMP40_15155</name>
</gene>
<dbReference type="CDD" id="cd16423">
    <property type="entry name" value="HAD_BPGM-like"/>
    <property type="match status" value="1"/>
</dbReference>
<dbReference type="EMBL" id="JAPDIA010000003">
    <property type="protein sequence ID" value="MDG0810548.1"/>
    <property type="molecule type" value="Genomic_DNA"/>
</dbReference>
<sequence>MKKNNGIKAIIFDFDGTIIDTETAWYKAFHAAYKKHEVDLPLEMYAGCIGTSLNKFNPYEYLITEMNLPINPDQFRDTVHKHHSLLMEWEEMRPGVLHYLNCAEKFGLRIGLASSSRREWVEMHLKNLGIYEFFKVIRTADDVKEVKPNPELYLQTLSALGVEAHEAVAIEDSPNGARAAEAAGIPCIVTPNPLTESLDFGRCLHRVSSLHELEFHRVIAGAAG</sequence>
<dbReference type="Gene3D" id="1.10.150.240">
    <property type="entry name" value="Putative phosphatase, domain 2"/>
    <property type="match status" value="1"/>
</dbReference>
<organism evidence="1 2">
    <name type="scientific">Cohnella rhizosphaerae</name>
    <dbReference type="NCBI Taxonomy" id="1457232"/>
    <lineage>
        <taxon>Bacteria</taxon>
        <taxon>Bacillati</taxon>
        <taxon>Bacillota</taxon>
        <taxon>Bacilli</taxon>
        <taxon>Bacillales</taxon>
        <taxon>Paenibacillaceae</taxon>
        <taxon>Cohnella</taxon>
    </lineage>
</organism>
<dbReference type="SFLD" id="SFLDS00003">
    <property type="entry name" value="Haloacid_Dehalogenase"/>
    <property type="match status" value="1"/>
</dbReference>
<comment type="caution">
    <text evidence="1">The sequence shown here is derived from an EMBL/GenBank/DDBJ whole genome shotgun (WGS) entry which is preliminary data.</text>
</comment>
<dbReference type="Gene3D" id="3.40.50.1000">
    <property type="entry name" value="HAD superfamily/HAD-like"/>
    <property type="match status" value="1"/>
</dbReference>
<reference evidence="1" key="1">
    <citation type="submission" date="2022-10" db="EMBL/GenBank/DDBJ databases">
        <title>Comparative genomic analysis of Cohnella hashimotonis sp. nov., isolated from the International Space Station.</title>
        <authorList>
            <person name="Simpson A."/>
            <person name="Venkateswaran K."/>
        </authorList>
    </citation>
    <scope>NUCLEOTIDE SEQUENCE</scope>
    <source>
        <strain evidence="1">DSM 28161</strain>
    </source>
</reference>
<dbReference type="PANTHER" id="PTHR18901">
    <property type="entry name" value="2-DEOXYGLUCOSE-6-PHOSPHATE PHOSPHATASE 2"/>
    <property type="match status" value="1"/>
</dbReference>